<keyword evidence="1" id="KW-1133">Transmembrane helix</keyword>
<gene>
    <name evidence="2" type="ORF">E7681_13860</name>
</gene>
<proteinExistence type="predicted"/>
<reference evidence="2 3" key="1">
    <citation type="submission" date="2019-04" db="EMBL/GenBank/DDBJ databases">
        <title>Draft genome sequence of Youngimonas vesicularis.</title>
        <authorList>
            <person name="Hameed A."/>
        </authorList>
    </citation>
    <scope>NUCLEOTIDE SEQUENCE [LARGE SCALE GENOMIC DNA]</scope>
    <source>
        <strain evidence="2 3">CC-AMW-E</strain>
    </source>
</reference>
<dbReference type="RefSeq" id="WP_136339897.1">
    <property type="nucleotide sequence ID" value="NZ_SSMD01000006.1"/>
</dbReference>
<evidence type="ECO:0000313" key="2">
    <source>
        <dbReference type="EMBL" id="THD73002.1"/>
    </source>
</evidence>
<organism evidence="2 3">
    <name type="scientific">Thalassobius vesicularis</name>
    <dbReference type="NCBI Taxonomy" id="1294297"/>
    <lineage>
        <taxon>Bacteria</taxon>
        <taxon>Pseudomonadati</taxon>
        <taxon>Pseudomonadota</taxon>
        <taxon>Alphaproteobacteria</taxon>
        <taxon>Rhodobacterales</taxon>
        <taxon>Roseobacteraceae</taxon>
        <taxon>Thalassovita</taxon>
    </lineage>
</organism>
<keyword evidence="1" id="KW-0472">Membrane</keyword>
<accession>A0A4S3M806</accession>
<keyword evidence="3" id="KW-1185">Reference proteome</keyword>
<keyword evidence="1" id="KW-0812">Transmembrane</keyword>
<dbReference type="EMBL" id="SSMD01000006">
    <property type="protein sequence ID" value="THD73002.1"/>
    <property type="molecule type" value="Genomic_DNA"/>
</dbReference>
<feature type="transmembrane region" description="Helical" evidence="1">
    <location>
        <begin position="73"/>
        <end position="101"/>
    </location>
</feature>
<sequence>MPNTAETLLERIRTLQDEFEAELAKRRAEFRYRLENGRVVWEEEARRQHRELKVRLLAFLRRTRPMVVLTAPAIYALIVPFALLDLFVTAYQAICFPVYGIPKVRRIDHIRIDRHHLAYLNGLQKLNCVYCGYCNGLLSYVREIAGRTEAYWCPIKHAARVDGVHPHYGSFLEYGDGEGFEKGLSRSRNKLKKLKGTD</sequence>
<name>A0A4S3M806_9RHOB</name>
<dbReference type="Proteomes" id="UP000306113">
    <property type="component" value="Unassembled WGS sequence"/>
</dbReference>
<evidence type="ECO:0000256" key="1">
    <source>
        <dbReference type="SAM" id="Phobius"/>
    </source>
</evidence>
<dbReference type="AlphaFoldDB" id="A0A4S3M806"/>
<dbReference type="OrthoDB" id="9795505at2"/>
<evidence type="ECO:0000313" key="3">
    <source>
        <dbReference type="Proteomes" id="UP000306113"/>
    </source>
</evidence>
<comment type="caution">
    <text evidence="2">The sequence shown here is derived from an EMBL/GenBank/DDBJ whole genome shotgun (WGS) entry which is preliminary data.</text>
</comment>
<protein>
    <submittedName>
        <fullName evidence="2">Uncharacterized protein</fullName>
    </submittedName>
</protein>